<evidence type="ECO:0000256" key="4">
    <source>
        <dbReference type="ARBA" id="ARBA00022827"/>
    </source>
</evidence>
<dbReference type="PANTHER" id="PTHR43884">
    <property type="entry name" value="ACYL-COA DEHYDROGENASE"/>
    <property type="match status" value="1"/>
</dbReference>
<evidence type="ECO:0000256" key="1">
    <source>
        <dbReference type="ARBA" id="ARBA00001974"/>
    </source>
</evidence>
<comment type="caution">
    <text evidence="8">The sequence shown here is derived from an EMBL/GenBank/DDBJ whole genome shotgun (WGS) entry which is preliminary data.</text>
</comment>
<dbReference type="InterPro" id="IPR009100">
    <property type="entry name" value="AcylCoA_DH/oxidase_NM_dom_sf"/>
</dbReference>
<dbReference type="Pfam" id="PF02771">
    <property type="entry name" value="Acyl-CoA_dh_N"/>
    <property type="match status" value="1"/>
</dbReference>
<evidence type="ECO:0000256" key="5">
    <source>
        <dbReference type="ARBA" id="ARBA00023002"/>
    </source>
</evidence>
<dbReference type="GO" id="GO:0003995">
    <property type="term" value="F:acyl-CoA dehydrogenase activity"/>
    <property type="evidence" value="ECO:0007669"/>
    <property type="project" value="TreeGrafter"/>
</dbReference>
<keyword evidence="4" id="KW-0274">FAD</keyword>
<evidence type="ECO:0000259" key="7">
    <source>
        <dbReference type="Pfam" id="PF02771"/>
    </source>
</evidence>
<evidence type="ECO:0000313" key="9">
    <source>
        <dbReference type="Proteomes" id="UP000318578"/>
    </source>
</evidence>
<comment type="similarity">
    <text evidence="2">Belongs to the acyl-CoA dehydrogenase family.</text>
</comment>
<dbReference type="Gene3D" id="1.10.540.10">
    <property type="entry name" value="Acyl-CoA dehydrogenase/oxidase, N-terminal domain"/>
    <property type="match status" value="1"/>
</dbReference>
<dbReference type="AlphaFoldDB" id="A0A557ZZK4"/>
<name>A0A557ZZK4_9PSEU</name>
<dbReference type="SUPFAM" id="SSF47203">
    <property type="entry name" value="Acyl-CoA dehydrogenase C-terminal domain-like"/>
    <property type="match status" value="1"/>
</dbReference>
<gene>
    <name evidence="8" type="ORF">FNH06_31440</name>
</gene>
<dbReference type="RefSeq" id="WP_144643568.1">
    <property type="nucleotide sequence ID" value="NZ_BNAX01000001.1"/>
</dbReference>
<evidence type="ECO:0000259" key="6">
    <source>
        <dbReference type="Pfam" id="PF00441"/>
    </source>
</evidence>
<evidence type="ECO:0000256" key="3">
    <source>
        <dbReference type="ARBA" id="ARBA00022630"/>
    </source>
</evidence>
<sequence>MTTAFTAEQDDLRASVRAFLADKAPSAAVRRWMDSDEGYDRAVWRQLADQLGLPGLAIPESYGGAGGSAVELGIVLEEMGRTLLPGPYFATVALATQALLASEDEDAKARWLPRIADGSLTATLAVGEDGGSWNLDDVRTTAVADSDAWRVSGAKMFVVDGDSAGLVLVIARADDGLGLFAVEGGTRIRLTALDPTRRLARVELDDVPAVRIVSTMDGLRRALDLAVVALAAEQVGGAQACLDAAVEYAKIRVQFNRPIGSFQAIKHKCANMLLELEAARSAVYHAAAVAGTDELAVAAAVAGSYCAEAYTHIAKENIQIHGGIGYTWEHDAQLYLKRAKASELLFGAPAWHRARLADLVGI</sequence>
<keyword evidence="9" id="KW-1185">Reference proteome</keyword>
<dbReference type="Pfam" id="PF00441">
    <property type="entry name" value="Acyl-CoA_dh_1"/>
    <property type="match status" value="1"/>
</dbReference>
<dbReference type="EMBL" id="VJZA01000079">
    <property type="protein sequence ID" value="TVT17427.1"/>
    <property type="molecule type" value="Genomic_DNA"/>
</dbReference>
<protein>
    <submittedName>
        <fullName evidence="8">Acyl-CoA dehydrogenase</fullName>
    </submittedName>
</protein>
<keyword evidence="3" id="KW-0285">Flavoprotein</keyword>
<dbReference type="Gene3D" id="2.40.110.10">
    <property type="entry name" value="Butyryl-CoA Dehydrogenase, subunit A, domain 2"/>
    <property type="match status" value="1"/>
</dbReference>
<dbReference type="InterPro" id="IPR036250">
    <property type="entry name" value="AcylCo_DH-like_C"/>
</dbReference>
<evidence type="ECO:0000256" key="2">
    <source>
        <dbReference type="ARBA" id="ARBA00009347"/>
    </source>
</evidence>
<dbReference type="GO" id="GO:0050660">
    <property type="term" value="F:flavin adenine dinucleotide binding"/>
    <property type="evidence" value="ECO:0007669"/>
    <property type="project" value="InterPro"/>
</dbReference>
<dbReference type="InterPro" id="IPR037069">
    <property type="entry name" value="AcylCoA_DH/ox_N_sf"/>
</dbReference>
<dbReference type="PANTHER" id="PTHR43884:SF20">
    <property type="entry name" value="ACYL-COA DEHYDROGENASE FADE28"/>
    <property type="match status" value="1"/>
</dbReference>
<evidence type="ECO:0000313" key="8">
    <source>
        <dbReference type="EMBL" id="TVT17427.1"/>
    </source>
</evidence>
<reference evidence="8 9" key="1">
    <citation type="submission" date="2019-07" db="EMBL/GenBank/DDBJ databases">
        <title>New species of Amycolatopsis and Streptomyces.</title>
        <authorList>
            <person name="Duangmal K."/>
            <person name="Teo W.F.A."/>
            <person name="Lipun K."/>
        </authorList>
    </citation>
    <scope>NUCLEOTIDE SEQUENCE [LARGE SCALE GENOMIC DNA]</scope>
    <source>
        <strain evidence="8 9">JCM 30562</strain>
    </source>
</reference>
<dbReference type="OrthoDB" id="8677713at2"/>
<dbReference type="SUPFAM" id="SSF56645">
    <property type="entry name" value="Acyl-CoA dehydrogenase NM domain-like"/>
    <property type="match status" value="1"/>
</dbReference>
<proteinExistence type="inferred from homology"/>
<keyword evidence="5" id="KW-0560">Oxidoreductase</keyword>
<dbReference type="InterPro" id="IPR046373">
    <property type="entry name" value="Acyl-CoA_Oxase/DH_mid-dom_sf"/>
</dbReference>
<feature type="domain" description="Acyl-CoA dehydrogenase/oxidase N-terminal" evidence="7">
    <location>
        <begin position="6"/>
        <end position="118"/>
    </location>
</feature>
<accession>A0A557ZZK4</accession>
<dbReference type="Proteomes" id="UP000318578">
    <property type="component" value="Unassembled WGS sequence"/>
</dbReference>
<dbReference type="InterPro" id="IPR009075">
    <property type="entry name" value="AcylCo_DH/oxidase_C"/>
</dbReference>
<feature type="domain" description="Acyl-CoA dehydrogenase/oxidase C-terminal" evidence="6">
    <location>
        <begin position="222"/>
        <end position="357"/>
    </location>
</feature>
<dbReference type="Gene3D" id="1.20.140.10">
    <property type="entry name" value="Butyryl-CoA Dehydrogenase, subunit A, domain 3"/>
    <property type="match status" value="1"/>
</dbReference>
<organism evidence="8 9">
    <name type="scientific">Amycolatopsis acidiphila</name>
    <dbReference type="NCBI Taxonomy" id="715473"/>
    <lineage>
        <taxon>Bacteria</taxon>
        <taxon>Bacillati</taxon>
        <taxon>Actinomycetota</taxon>
        <taxon>Actinomycetes</taxon>
        <taxon>Pseudonocardiales</taxon>
        <taxon>Pseudonocardiaceae</taxon>
        <taxon>Amycolatopsis</taxon>
    </lineage>
</organism>
<dbReference type="InterPro" id="IPR013786">
    <property type="entry name" value="AcylCoA_DH/ox_N"/>
</dbReference>
<comment type="cofactor">
    <cofactor evidence="1">
        <name>FAD</name>
        <dbReference type="ChEBI" id="CHEBI:57692"/>
    </cofactor>
</comment>